<dbReference type="InterPro" id="IPR032675">
    <property type="entry name" value="LRR_dom_sf"/>
</dbReference>
<keyword evidence="2" id="KW-1185">Reference proteome</keyword>
<evidence type="ECO:0000313" key="2">
    <source>
        <dbReference type="Proteomes" id="UP001147747"/>
    </source>
</evidence>
<dbReference type="Proteomes" id="UP001147747">
    <property type="component" value="Unassembled WGS sequence"/>
</dbReference>
<gene>
    <name evidence="1" type="ORF">N7509_002682</name>
</gene>
<accession>A0A9W9W9J6</accession>
<proteinExistence type="predicted"/>
<reference evidence="1" key="1">
    <citation type="submission" date="2022-12" db="EMBL/GenBank/DDBJ databases">
        <authorList>
            <person name="Petersen C."/>
        </authorList>
    </citation>
    <scope>NUCLEOTIDE SEQUENCE</scope>
    <source>
        <strain evidence="1">IBT 29677</strain>
    </source>
</reference>
<organism evidence="1 2">
    <name type="scientific">Penicillium cosmopolitanum</name>
    <dbReference type="NCBI Taxonomy" id="1131564"/>
    <lineage>
        <taxon>Eukaryota</taxon>
        <taxon>Fungi</taxon>
        <taxon>Dikarya</taxon>
        <taxon>Ascomycota</taxon>
        <taxon>Pezizomycotina</taxon>
        <taxon>Eurotiomycetes</taxon>
        <taxon>Eurotiomycetidae</taxon>
        <taxon>Eurotiales</taxon>
        <taxon>Aspergillaceae</taxon>
        <taxon>Penicillium</taxon>
    </lineage>
</organism>
<dbReference type="RefSeq" id="XP_056493114.1">
    <property type="nucleotide sequence ID" value="XM_056627319.1"/>
</dbReference>
<evidence type="ECO:0000313" key="1">
    <source>
        <dbReference type="EMBL" id="KAJ5408799.1"/>
    </source>
</evidence>
<dbReference type="OrthoDB" id="3945550at2759"/>
<dbReference type="GeneID" id="81366299"/>
<comment type="caution">
    <text evidence="1">The sequence shown here is derived from an EMBL/GenBank/DDBJ whole genome shotgun (WGS) entry which is preliminary data.</text>
</comment>
<dbReference type="AlphaFoldDB" id="A0A9W9W9J6"/>
<protein>
    <submittedName>
        <fullName evidence="1">Uncharacterized protein</fullName>
    </submittedName>
</protein>
<sequence length="194" mass="21515">MPFVQEICTSVDARAFTPREGRAGLNLDDPDAEPFEPQRLDLHELFSAYPNIESLSVSINRLRLGCIVGLAPSTRVSGLPPETTFPPLRSLPMSGYNIAQDEEDQPLWAEKFPWHKLRSLTLGRQLNPGFLKAATGKVDHLKQFEITGYEELSSLDAFLSSFNTLESLTVKEPVPSVIAMAHHSDWGAPLSSRN</sequence>
<dbReference type="EMBL" id="JAPZBU010000004">
    <property type="protein sequence ID" value="KAJ5408799.1"/>
    <property type="molecule type" value="Genomic_DNA"/>
</dbReference>
<reference evidence="1" key="2">
    <citation type="journal article" date="2023" name="IMA Fungus">
        <title>Comparative genomic study of the Penicillium genus elucidates a diverse pangenome and 15 lateral gene transfer events.</title>
        <authorList>
            <person name="Petersen C."/>
            <person name="Sorensen T."/>
            <person name="Nielsen M.R."/>
            <person name="Sondergaard T.E."/>
            <person name="Sorensen J.L."/>
            <person name="Fitzpatrick D.A."/>
            <person name="Frisvad J.C."/>
            <person name="Nielsen K.L."/>
        </authorList>
    </citation>
    <scope>NUCLEOTIDE SEQUENCE</scope>
    <source>
        <strain evidence="1">IBT 29677</strain>
    </source>
</reference>
<dbReference type="Gene3D" id="3.80.10.10">
    <property type="entry name" value="Ribonuclease Inhibitor"/>
    <property type="match status" value="1"/>
</dbReference>
<name>A0A9W9W9J6_9EURO</name>